<dbReference type="OMA" id="YSECKGE"/>
<reference evidence="7" key="3">
    <citation type="submission" date="2025-09" db="UniProtKB">
        <authorList>
            <consortium name="Ensembl"/>
        </authorList>
    </citation>
    <scope>IDENTIFICATION</scope>
</reference>
<dbReference type="GeneTree" id="ENSGT01030000234557"/>
<name>H3AQB1_LATCH</name>
<keyword evidence="8" id="KW-1185">Reference proteome</keyword>
<dbReference type="Ensembl" id="ENSLACT00000011922.1">
    <property type="protein sequence ID" value="ENSLACP00000011832.1"/>
    <property type="gene ID" value="ENSLACG00000010414.1"/>
</dbReference>
<dbReference type="HOGENOM" id="CLU_077975_8_0_1"/>
<dbReference type="InterPro" id="IPR013783">
    <property type="entry name" value="Ig-like_fold"/>
</dbReference>
<evidence type="ECO:0000313" key="8">
    <source>
        <dbReference type="Proteomes" id="UP000008672"/>
    </source>
</evidence>
<proteinExistence type="predicted"/>
<dbReference type="STRING" id="7897.ENSLACP00000011832"/>
<dbReference type="SMART" id="SM00406">
    <property type="entry name" value="IGv"/>
    <property type="match status" value="1"/>
</dbReference>
<reference evidence="7" key="2">
    <citation type="submission" date="2025-08" db="UniProtKB">
        <authorList>
            <consortium name="Ensembl"/>
        </authorList>
    </citation>
    <scope>IDENTIFICATION</scope>
</reference>
<dbReference type="SMART" id="SM00409">
    <property type="entry name" value="IG"/>
    <property type="match status" value="1"/>
</dbReference>
<reference evidence="8" key="1">
    <citation type="submission" date="2011-08" db="EMBL/GenBank/DDBJ databases">
        <title>The draft genome of Latimeria chalumnae.</title>
        <authorList>
            <person name="Di Palma F."/>
            <person name="Alfoldi J."/>
            <person name="Johnson J."/>
            <person name="Berlin A."/>
            <person name="Gnerre S."/>
            <person name="Jaffe D."/>
            <person name="MacCallum I."/>
            <person name="Young S."/>
            <person name="Walker B.J."/>
            <person name="Lander E."/>
            <person name="Lindblad-Toh K."/>
        </authorList>
    </citation>
    <scope>NUCLEOTIDE SEQUENCE [LARGE SCALE GENOMIC DNA]</scope>
    <source>
        <strain evidence="8">Wild caught</strain>
    </source>
</reference>
<accession>H3AQB1</accession>
<organism evidence="7 8">
    <name type="scientific">Latimeria chalumnae</name>
    <name type="common">Coelacanth</name>
    <dbReference type="NCBI Taxonomy" id="7897"/>
    <lineage>
        <taxon>Eukaryota</taxon>
        <taxon>Metazoa</taxon>
        <taxon>Chordata</taxon>
        <taxon>Craniata</taxon>
        <taxon>Vertebrata</taxon>
        <taxon>Euteleostomi</taxon>
        <taxon>Coelacanthiformes</taxon>
        <taxon>Coelacanthidae</taxon>
        <taxon>Latimeria</taxon>
    </lineage>
</organism>
<dbReference type="PANTHER" id="PTHR19367:SF18">
    <property type="entry name" value="T CELL RECEPTOR ALPHA VARIABLE 16"/>
    <property type="match status" value="1"/>
</dbReference>
<evidence type="ECO:0000313" key="7">
    <source>
        <dbReference type="Ensembl" id="ENSLACP00000011832.1"/>
    </source>
</evidence>
<dbReference type="Gene3D" id="2.60.40.10">
    <property type="entry name" value="Immunoglobulins"/>
    <property type="match status" value="1"/>
</dbReference>
<dbReference type="EMBL" id="AFYH01118939">
    <property type="status" value="NOT_ANNOTATED_CDS"/>
    <property type="molecule type" value="Genomic_DNA"/>
</dbReference>
<dbReference type="GO" id="GO:0002250">
    <property type="term" value="P:adaptive immune response"/>
    <property type="evidence" value="ECO:0007669"/>
    <property type="project" value="UniProtKB-KW"/>
</dbReference>
<dbReference type="SUPFAM" id="SSF48726">
    <property type="entry name" value="Immunoglobulin"/>
    <property type="match status" value="1"/>
</dbReference>
<dbReference type="InterPro" id="IPR013106">
    <property type="entry name" value="Ig_V-set"/>
</dbReference>
<evidence type="ECO:0000256" key="5">
    <source>
        <dbReference type="ARBA" id="ARBA00043266"/>
    </source>
</evidence>
<dbReference type="Pfam" id="PF07686">
    <property type="entry name" value="V-set"/>
    <property type="match status" value="1"/>
</dbReference>
<dbReference type="InterPro" id="IPR007110">
    <property type="entry name" value="Ig-like_dom"/>
</dbReference>
<dbReference type="InterPro" id="IPR036179">
    <property type="entry name" value="Ig-like_dom_sf"/>
</dbReference>
<keyword evidence="4" id="KW-0393">Immunoglobulin domain</keyword>
<keyword evidence="1" id="KW-0732">Signal</keyword>
<dbReference type="eggNOG" id="ENOG502S9WM">
    <property type="taxonomic scope" value="Eukaryota"/>
</dbReference>
<protein>
    <recommendedName>
        <fullName evidence="6">Ig-like domain-containing protein</fullName>
    </recommendedName>
</protein>
<evidence type="ECO:0000256" key="4">
    <source>
        <dbReference type="ARBA" id="ARBA00023319"/>
    </source>
</evidence>
<keyword evidence="3" id="KW-0675">Receptor</keyword>
<feature type="domain" description="Ig-like" evidence="6">
    <location>
        <begin position="23"/>
        <end position="130"/>
    </location>
</feature>
<dbReference type="InterPro" id="IPR051287">
    <property type="entry name" value="TCR_variable_region"/>
</dbReference>
<keyword evidence="5" id="KW-1279">T cell receptor</keyword>
<evidence type="ECO:0000259" key="6">
    <source>
        <dbReference type="PROSITE" id="PS50835"/>
    </source>
</evidence>
<dbReference type="AlphaFoldDB" id="H3AQB1"/>
<dbReference type="GO" id="GO:0042101">
    <property type="term" value="C:T cell receptor complex"/>
    <property type="evidence" value="ECO:0007669"/>
    <property type="project" value="UniProtKB-KW"/>
</dbReference>
<dbReference type="Proteomes" id="UP000008672">
    <property type="component" value="Unassembled WGS sequence"/>
</dbReference>
<keyword evidence="2" id="KW-1064">Adaptive immunity</keyword>
<evidence type="ECO:0000256" key="1">
    <source>
        <dbReference type="ARBA" id="ARBA00022729"/>
    </source>
</evidence>
<keyword evidence="5" id="KW-0391">Immunity</keyword>
<sequence>IFFWPSQFLQVISYFIAGKSKEDSVNQLEVEQVVFEGKTTIINCSFTTAQAYPYLFWYVQYVNEAPQYLLRRDRNSEDNAPRFKDRFSATLDNEKKTVPLLINNAQIFDSAVYYCALRPTVTKTHHTALTAHSPSSL</sequence>
<dbReference type="PANTHER" id="PTHR19367">
    <property type="entry name" value="T-CELL RECEPTOR ALPHA CHAIN V REGION"/>
    <property type="match status" value="1"/>
</dbReference>
<dbReference type="PROSITE" id="PS50835">
    <property type="entry name" value="IG_LIKE"/>
    <property type="match status" value="1"/>
</dbReference>
<evidence type="ECO:0000256" key="3">
    <source>
        <dbReference type="ARBA" id="ARBA00023170"/>
    </source>
</evidence>
<dbReference type="FunCoup" id="H3AQB1">
    <property type="interactions" value="119"/>
</dbReference>
<dbReference type="InParanoid" id="H3AQB1"/>
<evidence type="ECO:0000256" key="2">
    <source>
        <dbReference type="ARBA" id="ARBA00023130"/>
    </source>
</evidence>
<dbReference type="InterPro" id="IPR003599">
    <property type="entry name" value="Ig_sub"/>
</dbReference>